<feature type="compositionally biased region" description="Basic residues" evidence="1">
    <location>
        <begin position="66"/>
        <end position="77"/>
    </location>
</feature>
<gene>
    <name evidence="3" type="ORF">EX30DRAFT_398743</name>
</gene>
<evidence type="ECO:0000313" key="4">
    <source>
        <dbReference type="Proteomes" id="UP000298138"/>
    </source>
</evidence>
<feature type="region of interest" description="Disordered" evidence="1">
    <location>
        <begin position="322"/>
        <end position="343"/>
    </location>
</feature>
<evidence type="ECO:0000256" key="1">
    <source>
        <dbReference type="SAM" id="MobiDB-lite"/>
    </source>
</evidence>
<dbReference type="EMBL" id="ML220158">
    <property type="protein sequence ID" value="TGZ77151.1"/>
    <property type="molecule type" value="Genomic_DNA"/>
</dbReference>
<feature type="chain" id="PRO_5020942251" description="CBM1 domain-containing protein" evidence="2">
    <location>
        <begin position="30"/>
        <end position="397"/>
    </location>
</feature>
<evidence type="ECO:0000256" key="2">
    <source>
        <dbReference type="SAM" id="SignalP"/>
    </source>
</evidence>
<protein>
    <recommendedName>
        <fullName evidence="5">CBM1 domain-containing protein</fullName>
    </recommendedName>
</protein>
<accession>A0A4S2MJJ6</accession>
<reference evidence="3 4" key="1">
    <citation type="submission" date="2019-04" db="EMBL/GenBank/DDBJ databases">
        <title>Comparative genomics and transcriptomics to analyze fruiting body development in filamentous ascomycetes.</title>
        <authorList>
            <consortium name="DOE Joint Genome Institute"/>
            <person name="Lutkenhaus R."/>
            <person name="Traeger S."/>
            <person name="Breuer J."/>
            <person name="Kuo A."/>
            <person name="Lipzen A."/>
            <person name="Pangilinan J."/>
            <person name="Dilworth D."/>
            <person name="Sandor L."/>
            <person name="Poggeler S."/>
            <person name="Barry K."/>
            <person name="Grigoriev I.V."/>
            <person name="Nowrousian M."/>
        </authorList>
    </citation>
    <scope>NUCLEOTIDE SEQUENCE [LARGE SCALE GENOMIC DNA]</scope>
    <source>
        <strain evidence="3 4">CBS 389.68</strain>
    </source>
</reference>
<dbReference type="OrthoDB" id="3924764at2759"/>
<keyword evidence="4" id="KW-1185">Reference proteome</keyword>
<name>A0A4S2MJJ6_9PEZI</name>
<feature type="signal peptide" evidence="2">
    <location>
        <begin position="1"/>
        <end position="29"/>
    </location>
</feature>
<feature type="region of interest" description="Disordered" evidence="1">
    <location>
        <begin position="180"/>
        <end position="207"/>
    </location>
</feature>
<dbReference type="Proteomes" id="UP000298138">
    <property type="component" value="Unassembled WGS sequence"/>
</dbReference>
<dbReference type="AlphaFoldDB" id="A0A4S2MJJ6"/>
<proteinExistence type="predicted"/>
<feature type="compositionally biased region" description="Low complexity" evidence="1">
    <location>
        <begin position="180"/>
        <end position="191"/>
    </location>
</feature>
<dbReference type="InParanoid" id="A0A4S2MJJ6"/>
<evidence type="ECO:0000313" key="3">
    <source>
        <dbReference type="EMBL" id="TGZ77151.1"/>
    </source>
</evidence>
<dbReference type="STRING" id="341454.A0A4S2MJJ6"/>
<feature type="compositionally biased region" description="Low complexity" evidence="1">
    <location>
        <begin position="40"/>
        <end position="50"/>
    </location>
</feature>
<organism evidence="3 4">
    <name type="scientific">Ascodesmis nigricans</name>
    <dbReference type="NCBI Taxonomy" id="341454"/>
    <lineage>
        <taxon>Eukaryota</taxon>
        <taxon>Fungi</taxon>
        <taxon>Dikarya</taxon>
        <taxon>Ascomycota</taxon>
        <taxon>Pezizomycotina</taxon>
        <taxon>Pezizomycetes</taxon>
        <taxon>Pezizales</taxon>
        <taxon>Ascodesmidaceae</taxon>
        <taxon>Ascodesmis</taxon>
    </lineage>
</organism>
<feature type="region of interest" description="Disordered" evidence="1">
    <location>
        <begin position="40"/>
        <end position="77"/>
    </location>
</feature>
<evidence type="ECO:0008006" key="5">
    <source>
        <dbReference type="Google" id="ProtNLM"/>
    </source>
</evidence>
<feature type="compositionally biased region" description="Polar residues" evidence="1">
    <location>
        <begin position="192"/>
        <end position="207"/>
    </location>
</feature>
<keyword evidence="2" id="KW-0732">Signal</keyword>
<sequence>MRPFHYFLRLFPLWVVISIALLSSAFVAALGDEHAVSSITSISDSDSGFDSEPKLDTSTRSPNLHRNTRNKSRRKCNAHSTIISSNSVVSTSSSQSSGLTIIAPPSSFEFSSYGDSITSTSTSPSTSISTTTTTRTAKCPNPIITTIRPMKYVTHTVTVTHLETRFLSVHVCASSSRVSSSTTTTTTTSSSCNDDGTRSQTRSTTKPISSLVVATSKCATPTYCQTAMKDCGSTTVMNTVCLSNPCCTQTRTRTNMLSTKSASCTPPVVPMMTPECPEPSSISTSSSYIGSSSTRSASAFASDSRISTTSCSSSASASTASSIITTSTSTSTTTTASSPSSTATCTHTVCYDYVNECGQMYGGCVLAPHCGGPVKPTFSRPACSTTMTRMGAMTRMG</sequence>